<organism evidence="3 4">
    <name type="scientific">Humisphaera borealis</name>
    <dbReference type="NCBI Taxonomy" id="2807512"/>
    <lineage>
        <taxon>Bacteria</taxon>
        <taxon>Pseudomonadati</taxon>
        <taxon>Planctomycetota</taxon>
        <taxon>Phycisphaerae</taxon>
        <taxon>Tepidisphaerales</taxon>
        <taxon>Tepidisphaeraceae</taxon>
        <taxon>Humisphaera</taxon>
    </lineage>
</organism>
<keyword evidence="2" id="KW-0812">Transmembrane</keyword>
<keyword evidence="2" id="KW-0472">Membrane</keyword>
<feature type="transmembrane region" description="Helical" evidence="2">
    <location>
        <begin position="34"/>
        <end position="56"/>
    </location>
</feature>
<gene>
    <name evidence="3" type="ORF">IPV69_00855</name>
</gene>
<keyword evidence="4" id="KW-1185">Reference proteome</keyword>
<dbReference type="KEGG" id="hbs:IPV69_00855"/>
<feature type="transmembrane region" description="Helical" evidence="2">
    <location>
        <begin position="424"/>
        <end position="451"/>
    </location>
</feature>
<feature type="transmembrane region" description="Helical" evidence="2">
    <location>
        <begin position="181"/>
        <end position="202"/>
    </location>
</feature>
<feature type="transmembrane region" description="Helical" evidence="2">
    <location>
        <begin position="92"/>
        <end position="113"/>
    </location>
</feature>
<name>A0A7M2WX79_9BACT</name>
<dbReference type="AlphaFoldDB" id="A0A7M2WX79"/>
<feature type="transmembrane region" description="Helical" evidence="2">
    <location>
        <begin position="6"/>
        <end position="22"/>
    </location>
</feature>
<reference evidence="3 4" key="1">
    <citation type="submission" date="2020-10" db="EMBL/GenBank/DDBJ databases">
        <title>Wide distribution of Phycisphaera-like planctomycetes from WD2101 soil group in peatlands and genome analysis of the first cultivated representative.</title>
        <authorList>
            <person name="Dedysh S.N."/>
            <person name="Beletsky A.V."/>
            <person name="Ivanova A."/>
            <person name="Kulichevskaya I.S."/>
            <person name="Suzina N.E."/>
            <person name="Philippov D.A."/>
            <person name="Rakitin A.L."/>
            <person name="Mardanov A.V."/>
            <person name="Ravin N.V."/>
        </authorList>
    </citation>
    <scope>NUCLEOTIDE SEQUENCE [LARGE SCALE GENOMIC DNA]</scope>
    <source>
        <strain evidence="3 4">M1803</strain>
    </source>
</reference>
<feature type="transmembrane region" description="Helical" evidence="2">
    <location>
        <begin position="277"/>
        <end position="299"/>
    </location>
</feature>
<feature type="region of interest" description="Disordered" evidence="1">
    <location>
        <begin position="625"/>
        <end position="644"/>
    </location>
</feature>
<sequence length="644" mass="71184">MWFPHLLFLLIVYTFGPGLLLVRPLRLAPRERLVVAIGLGLFLNYVLGFGLFVADLTFIADIPGHIAIAFLSMVLALAAWKDWLQLLRCRQVRQLLIIWGLLFVWGMVLLSMVRNFGGGTWGGDWVEHYQRFSFFFGGGDYAFKFIGQYPLPMRPPMMNVLTASLLSQAAPMEQMMEGYQVVFVFLNSLVFLPLAILVPRLIRLSPRVVRKTPWTLAALLAASPMFAQNLTYTWTKLFAAYYAIAAIAVYLTAFRRQRMKDEVGGMKEEVASPASSFTLHPSSLLFPLAFALLCIGFLVHFSVGPYGLFLGLHYVAAVWWRRPNKFREAATIAAVSLLVFAAWFPWSIRHYGVTTTFTSTSAVSDSVKMTPTENVGNIVKNIRNTLVPTIVQKPGLIWAADVSQRDPDLDQPSFAGKLRDSAFLIYQVSLPGGLGSAGCVVAVLLIVRALAGKDPTVRPVRRFWLAFIPIVFFAGVAVYGGVDRFGVAHICLQPMVLIGVALVAGGVWRISLRLRGVLLVGLLLDFSIGVMLQMTLQHQIPQIQVVQVPGPAGTPIVAYDVIEAPDNPSRAAQNNAGDRLRLSVDSPRDFWGDRFRDGGLPTLQFLAGAMMAFLLFKGLTAPRSPQVVPVPDAPPPTRIKKRKK</sequence>
<protein>
    <submittedName>
        <fullName evidence="3">Uncharacterized protein</fullName>
    </submittedName>
</protein>
<dbReference type="RefSeq" id="WP_206293018.1">
    <property type="nucleotide sequence ID" value="NZ_CP063458.1"/>
</dbReference>
<dbReference type="EMBL" id="CP063458">
    <property type="protein sequence ID" value="QOV89954.1"/>
    <property type="molecule type" value="Genomic_DNA"/>
</dbReference>
<feature type="transmembrane region" description="Helical" evidence="2">
    <location>
        <begin position="517"/>
        <end position="536"/>
    </location>
</feature>
<feature type="transmembrane region" description="Helical" evidence="2">
    <location>
        <begin position="598"/>
        <end position="616"/>
    </location>
</feature>
<evidence type="ECO:0000313" key="3">
    <source>
        <dbReference type="EMBL" id="QOV89954.1"/>
    </source>
</evidence>
<feature type="transmembrane region" description="Helical" evidence="2">
    <location>
        <begin position="487"/>
        <end position="510"/>
    </location>
</feature>
<evidence type="ECO:0000256" key="1">
    <source>
        <dbReference type="SAM" id="MobiDB-lite"/>
    </source>
</evidence>
<dbReference type="Proteomes" id="UP000593765">
    <property type="component" value="Chromosome"/>
</dbReference>
<evidence type="ECO:0000313" key="4">
    <source>
        <dbReference type="Proteomes" id="UP000593765"/>
    </source>
</evidence>
<keyword evidence="2" id="KW-1133">Transmembrane helix</keyword>
<accession>A0A7M2WX79</accession>
<proteinExistence type="predicted"/>
<feature type="transmembrane region" description="Helical" evidence="2">
    <location>
        <begin position="62"/>
        <end position="80"/>
    </location>
</feature>
<feature type="transmembrane region" description="Helical" evidence="2">
    <location>
        <begin position="463"/>
        <end position="481"/>
    </location>
</feature>
<feature type="transmembrane region" description="Helical" evidence="2">
    <location>
        <begin position="329"/>
        <end position="348"/>
    </location>
</feature>
<feature type="transmembrane region" description="Helical" evidence="2">
    <location>
        <begin position="238"/>
        <end position="256"/>
    </location>
</feature>
<evidence type="ECO:0000256" key="2">
    <source>
        <dbReference type="SAM" id="Phobius"/>
    </source>
</evidence>